<evidence type="ECO:0000313" key="2">
    <source>
        <dbReference type="Proteomes" id="UP000005824"/>
    </source>
</evidence>
<dbReference type="InParanoid" id="B4D9D4"/>
<accession>B4D9D4</accession>
<organism evidence="1 2">
    <name type="scientific">Chthoniobacter flavus Ellin428</name>
    <dbReference type="NCBI Taxonomy" id="497964"/>
    <lineage>
        <taxon>Bacteria</taxon>
        <taxon>Pseudomonadati</taxon>
        <taxon>Verrucomicrobiota</taxon>
        <taxon>Spartobacteria</taxon>
        <taxon>Chthoniobacterales</taxon>
        <taxon>Chthoniobacteraceae</taxon>
        <taxon>Chthoniobacter</taxon>
    </lineage>
</organism>
<evidence type="ECO:0000313" key="1">
    <source>
        <dbReference type="EMBL" id="EDY16895.1"/>
    </source>
</evidence>
<dbReference type="AlphaFoldDB" id="B4D9D4"/>
<comment type="caution">
    <text evidence="1">The sequence shown here is derived from an EMBL/GenBank/DDBJ whole genome shotgun (WGS) entry which is preliminary data.</text>
</comment>
<keyword evidence="2" id="KW-1185">Reference proteome</keyword>
<name>B4D9D4_9BACT</name>
<gene>
    <name evidence="1" type="ORF">CfE428DRAFT_5524</name>
</gene>
<proteinExistence type="predicted"/>
<sequence>MSTITAADAIKQIQAILHVAEDGLIGPKTLQELTTLSALPESADWPGGGAVRNDEGWHSVKASSFADAADVAAFRKCKAEGGGDTYCFGRGDNGIGKWGDDCATGSGPACALPPEDWATWGGKARKKKVRVRVLGREVICELRDTMPHRANITNGAGIDLNPDAVAALGLRPPLMIAAEWQWAD</sequence>
<protein>
    <submittedName>
        <fullName evidence="1">Uncharacterized protein</fullName>
    </submittedName>
</protein>
<reference evidence="1 2" key="1">
    <citation type="journal article" date="2011" name="J. Bacteriol.">
        <title>Genome sequence of Chthoniobacter flavus Ellin428, an aerobic heterotrophic soil bacterium.</title>
        <authorList>
            <person name="Kant R."/>
            <person name="van Passel M.W."/>
            <person name="Palva A."/>
            <person name="Lucas S."/>
            <person name="Lapidus A."/>
            <person name="Glavina Del Rio T."/>
            <person name="Dalin E."/>
            <person name="Tice H."/>
            <person name="Bruce D."/>
            <person name="Goodwin L."/>
            <person name="Pitluck S."/>
            <person name="Larimer F.W."/>
            <person name="Land M.L."/>
            <person name="Hauser L."/>
            <person name="Sangwan P."/>
            <person name="de Vos W.M."/>
            <person name="Janssen P.H."/>
            <person name="Smidt H."/>
        </authorList>
    </citation>
    <scope>NUCLEOTIDE SEQUENCE [LARGE SCALE GENOMIC DNA]</scope>
    <source>
        <strain evidence="1 2">Ellin428</strain>
    </source>
</reference>
<dbReference type="RefSeq" id="WP_006982845.1">
    <property type="nucleotide sequence ID" value="NZ_ABVL01000026.1"/>
</dbReference>
<dbReference type="Proteomes" id="UP000005824">
    <property type="component" value="Unassembled WGS sequence"/>
</dbReference>
<dbReference type="EMBL" id="ABVL01000026">
    <property type="protein sequence ID" value="EDY16895.1"/>
    <property type="molecule type" value="Genomic_DNA"/>
</dbReference>
<dbReference type="STRING" id="497964.CfE428DRAFT_5524"/>